<organism evidence="2 3">
    <name type="scientific">Paenibacillus woosongensis</name>
    <dbReference type="NCBI Taxonomy" id="307580"/>
    <lineage>
        <taxon>Bacteria</taxon>
        <taxon>Bacillati</taxon>
        <taxon>Bacillota</taxon>
        <taxon>Bacilli</taxon>
        <taxon>Bacillales</taxon>
        <taxon>Paenibacillaceae</taxon>
        <taxon>Paenibacillus</taxon>
    </lineage>
</organism>
<feature type="transmembrane region" description="Helical" evidence="1">
    <location>
        <begin position="165"/>
        <end position="185"/>
    </location>
</feature>
<name>A0AA95KU77_9BACL</name>
<dbReference type="AlphaFoldDB" id="A0AA95KU77"/>
<feature type="transmembrane region" description="Helical" evidence="1">
    <location>
        <begin position="15"/>
        <end position="38"/>
    </location>
</feature>
<evidence type="ECO:0000313" key="3">
    <source>
        <dbReference type="Proteomes" id="UP001177943"/>
    </source>
</evidence>
<gene>
    <name evidence="2" type="ORF">QNH46_03175</name>
</gene>
<protein>
    <submittedName>
        <fullName evidence="2">Uncharacterized protein</fullName>
    </submittedName>
</protein>
<keyword evidence="1" id="KW-0812">Transmembrane</keyword>
<dbReference type="EMBL" id="CP126084">
    <property type="protein sequence ID" value="WHX49703.1"/>
    <property type="molecule type" value="Genomic_DNA"/>
</dbReference>
<proteinExistence type="predicted"/>
<feature type="transmembrane region" description="Helical" evidence="1">
    <location>
        <begin position="231"/>
        <end position="249"/>
    </location>
</feature>
<dbReference type="Proteomes" id="UP001177943">
    <property type="component" value="Chromosome"/>
</dbReference>
<sequence length="318" mass="36436">MRNIERVVRVFLWDWIAWLQLYTPAAIIIAPAVVIFAWQYGASKRRTAYRINVRLDRLHRSLELYTAATGMLLREAGSQRGLSSAEHAALVDKLLACKAAPYVTEDLLAQIAAYMMEERDSTRLSLLLRTIERETERLMDERSALLGRAEKPGWGWTVWQQIQHALPFAFTLSLFILILWFLGSLDLASQMQEERWAGLYVWSRFLSCLFSLIVVYPFLRGGRRETSSSLLQRWLAVAIGLAALLHFIGLAWAPYVLTLQLLLFLSGFRFSRSKPRKSRPFVGHYFEEDELALLQEQITDLPGLEMDSAAKSKNSPPE</sequence>
<feature type="transmembrane region" description="Helical" evidence="1">
    <location>
        <begin position="197"/>
        <end position="219"/>
    </location>
</feature>
<evidence type="ECO:0000313" key="2">
    <source>
        <dbReference type="EMBL" id="WHX49703.1"/>
    </source>
</evidence>
<reference evidence="2" key="1">
    <citation type="submission" date="2023-05" db="EMBL/GenBank/DDBJ databases">
        <title>Comparative genomics of Bacillaceae isolates and their secondary metabolite potential.</title>
        <authorList>
            <person name="Song L."/>
            <person name="Nielsen L.J."/>
            <person name="Mohite O."/>
            <person name="Xu X."/>
            <person name="Weber T."/>
            <person name="Kovacs A.T."/>
        </authorList>
    </citation>
    <scope>NUCLEOTIDE SEQUENCE</scope>
    <source>
        <strain evidence="2">B2_4</strain>
    </source>
</reference>
<accession>A0AA95KU77</accession>
<dbReference type="KEGG" id="pwn:QNH46_03175"/>
<keyword evidence="1" id="KW-1133">Transmembrane helix</keyword>
<dbReference type="RefSeq" id="WP_283926893.1">
    <property type="nucleotide sequence ID" value="NZ_CP126084.1"/>
</dbReference>
<keyword evidence="1" id="KW-0472">Membrane</keyword>
<evidence type="ECO:0000256" key="1">
    <source>
        <dbReference type="SAM" id="Phobius"/>
    </source>
</evidence>